<evidence type="ECO:0000256" key="7">
    <source>
        <dbReference type="SAM" id="Phobius"/>
    </source>
</evidence>
<keyword evidence="2" id="KW-0521">NADP</keyword>
<proteinExistence type="inferred from homology"/>
<evidence type="ECO:0000256" key="1">
    <source>
        <dbReference type="ARBA" id="ARBA00022516"/>
    </source>
</evidence>
<evidence type="ECO:0000256" key="3">
    <source>
        <dbReference type="ARBA" id="ARBA00022955"/>
    </source>
</evidence>
<dbReference type="AlphaFoldDB" id="A0A3G2S1S2"/>
<dbReference type="InterPro" id="IPR051593">
    <property type="entry name" value="Ergosterol_Biosynth_ERG27"/>
</dbReference>
<keyword evidence="7" id="KW-1133">Transmembrane helix</keyword>
<keyword evidence="1" id="KW-0444">Lipid biosynthesis</keyword>
<protein>
    <submittedName>
        <fullName evidence="8">3-keto-steroid reductase</fullName>
        <ecNumber evidence="8">1.1.1.270</ecNumber>
    </submittedName>
</protein>
<dbReference type="OrthoDB" id="331544at2759"/>
<comment type="similarity">
    <text evidence="6">Belongs to the short-chain dehydrogenases/reductases (SDR) family. ERG27 subfamily.</text>
</comment>
<accession>A0A3G2S1S2</accession>
<dbReference type="GO" id="GO:0000253">
    <property type="term" value="F:3-beta-hydroxysteroid 3-dehydrogenase (NADP+) activity"/>
    <property type="evidence" value="ECO:0007669"/>
    <property type="project" value="UniProtKB-EC"/>
</dbReference>
<dbReference type="GO" id="GO:0006694">
    <property type="term" value="P:steroid biosynthetic process"/>
    <property type="evidence" value="ECO:0007669"/>
    <property type="project" value="UniProtKB-KW"/>
</dbReference>
<dbReference type="EMBL" id="CP033148">
    <property type="protein sequence ID" value="AYO41242.1"/>
    <property type="molecule type" value="Genomic_DNA"/>
</dbReference>
<dbReference type="Gene3D" id="3.40.50.720">
    <property type="entry name" value="NAD(P)-binding Rossmann-like Domain"/>
    <property type="match status" value="1"/>
</dbReference>
<dbReference type="EC" id="1.1.1.270" evidence="8"/>
<feature type="transmembrane region" description="Helical" evidence="7">
    <location>
        <begin position="334"/>
        <end position="359"/>
    </location>
</feature>
<organism evidence="8 9">
    <name type="scientific">Malassezia restricta (strain ATCC 96810 / NBRC 103918 / CBS 7877)</name>
    <name type="common">Seborrheic dermatitis infection agent</name>
    <dbReference type="NCBI Taxonomy" id="425264"/>
    <lineage>
        <taxon>Eukaryota</taxon>
        <taxon>Fungi</taxon>
        <taxon>Dikarya</taxon>
        <taxon>Basidiomycota</taxon>
        <taxon>Ustilaginomycotina</taxon>
        <taxon>Malasseziomycetes</taxon>
        <taxon>Malasseziales</taxon>
        <taxon>Malasseziaceae</taxon>
        <taxon>Malassezia</taxon>
    </lineage>
</organism>
<evidence type="ECO:0000256" key="4">
    <source>
        <dbReference type="ARBA" id="ARBA00023002"/>
    </source>
</evidence>
<dbReference type="PANTHER" id="PTHR43647">
    <property type="entry name" value="DEHYDROGENASE"/>
    <property type="match status" value="1"/>
</dbReference>
<name>A0A3G2S1S2_MALR7</name>
<dbReference type="VEuPathDB" id="FungiDB:DNF11_0292"/>
<reference evidence="8 9" key="1">
    <citation type="submission" date="2018-10" db="EMBL/GenBank/DDBJ databases">
        <title>Complete genome sequence of Malassezia restricta CBS 7877.</title>
        <authorList>
            <person name="Morand S.C."/>
            <person name="Bertignac M."/>
            <person name="Iltis A."/>
            <person name="Kolder I."/>
            <person name="Pirovano W."/>
            <person name="Jourdain R."/>
            <person name="Clavaud C."/>
        </authorList>
    </citation>
    <scope>NUCLEOTIDE SEQUENCE [LARGE SCALE GENOMIC DNA]</scope>
    <source>
        <strain evidence="8 9">CBS 7877</strain>
    </source>
</reference>
<keyword evidence="7" id="KW-0812">Transmembrane</keyword>
<evidence type="ECO:0000313" key="8">
    <source>
        <dbReference type="EMBL" id="AYO41242.1"/>
    </source>
</evidence>
<keyword evidence="7" id="KW-0472">Membrane</keyword>
<dbReference type="GO" id="GO:0005811">
    <property type="term" value="C:lipid droplet"/>
    <property type="evidence" value="ECO:0007669"/>
    <property type="project" value="TreeGrafter"/>
</dbReference>
<gene>
    <name evidence="8" type="primary">ERG27</name>
    <name evidence="8" type="ORF">DNF11_0292</name>
</gene>
<evidence type="ECO:0000256" key="6">
    <source>
        <dbReference type="ARBA" id="ARBA00023593"/>
    </source>
</evidence>
<evidence type="ECO:0000256" key="2">
    <source>
        <dbReference type="ARBA" id="ARBA00022857"/>
    </source>
</evidence>
<dbReference type="GO" id="GO:0005789">
    <property type="term" value="C:endoplasmic reticulum membrane"/>
    <property type="evidence" value="ECO:0007669"/>
    <property type="project" value="TreeGrafter"/>
</dbReference>
<dbReference type="Proteomes" id="UP000269793">
    <property type="component" value="Chromosome I"/>
</dbReference>
<dbReference type="STRING" id="425264.A0A3G2S1S2"/>
<keyword evidence="9" id="KW-1185">Reference proteome</keyword>
<keyword evidence="5" id="KW-0443">Lipid metabolism</keyword>
<sequence>MPRPILLVTGANAGLGLGVCERLLIQMASTVPPDSAMLDKPAHAAASTPFHAGEGCTMLLACRNQAKARDAVLHLQAVLQRLYYTDDAYLEKHGVPKPASALDTSPGAEVATTSAVENASALLRRRDKTDERRSMPLDDRTRNSRTLYRQSFCKGTHIEAVPLDLASLASTKACVEAVKAKVPYLTHIILNAGGAAWLGIDWLGATWEILTNLHKAVTIPSYKLQRSGDKSQDGFGWVWQINAGGHYVLTKQLEPLLIASPYTEPSRVIWTGSLEANEADFHANDLQCIDPHTSPRPYESTKYQCELLALGMDQRYASSQQTHMPRAYTAHPGIVATSIFSGVIPAFMLIMMKLVFYLARWTLSPHHPIDVYKGAVAASYVAVAPGSYLDSTVRYGAQSTITGREYVHAGRVDGWDHDASRIMKRASDLVDAFDHWLQTCA</sequence>
<keyword evidence="4 8" id="KW-0560">Oxidoreductase</keyword>
<dbReference type="PANTHER" id="PTHR43647:SF1">
    <property type="entry name" value="3-KETO-STEROID REDUCTASE ERG27"/>
    <property type="match status" value="1"/>
</dbReference>
<keyword evidence="3" id="KW-0752">Steroid biosynthesis</keyword>
<dbReference type="SUPFAM" id="SSF51735">
    <property type="entry name" value="NAD(P)-binding Rossmann-fold domains"/>
    <property type="match status" value="1"/>
</dbReference>
<evidence type="ECO:0000256" key="5">
    <source>
        <dbReference type="ARBA" id="ARBA00023098"/>
    </source>
</evidence>
<evidence type="ECO:0000313" key="9">
    <source>
        <dbReference type="Proteomes" id="UP000269793"/>
    </source>
</evidence>
<dbReference type="InterPro" id="IPR036291">
    <property type="entry name" value="NAD(P)-bd_dom_sf"/>
</dbReference>
<dbReference type="GO" id="GO:0005741">
    <property type="term" value="C:mitochondrial outer membrane"/>
    <property type="evidence" value="ECO:0007669"/>
    <property type="project" value="TreeGrafter"/>
</dbReference>